<keyword evidence="5 10" id="KW-0472">Membrane</keyword>
<gene>
    <name evidence="10" type="primary">fluC</name>
    <name evidence="10" type="synonym">crcB</name>
    <name evidence="11" type="ORF">SAMN04488570_3259</name>
</gene>
<keyword evidence="12" id="KW-1185">Reference proteome</keyword>
<evidence type="ECO:0000256" key="9">
    <source>
        <dbReference type="ARBA" id="ARBA00049940"/>
    </source>
</evidence>
<comment type="function">
    <text evidence="9 10">Fluoride-specific ion channel. Important for reducing fluoride concentration in the cell, thus reducing its toxicity.</text>
</comment>
<keyword evidence="10" id="KW-0915">Sodium</keyword>
<evidence type="ECO:0000256" key="1">
    <source>
        <dbReference type="ARBA" id="ARBA00004651"/>
    </source>
</evidence>
<evidence type="ECO:0000256" key="8">
    <source>
        <dbReference type="ARBA" id="ARBA00035585"/>
    </source>
</evidence>
<dbReference type="EMBL" id="LT629757">
    <property type="protein sequence ID" value="SDT00096.1"/>
    <property type="molecule type" value="Genomic_DNA"/>
</dbReference>
<reference evidence="12" key="1">
    <citation type="submission" date="2016-10" db="EMBL/GenBank/DDBJ databases">
        <authorList>
            <person name="Varghese N."/>
            <person name="Submissions S."/>
        </authorList>
    </citation>
    <scope>NUCLEOTIDE SEQUENCE [LARGE SCALE GENOMIC DNA]</scope>
    <source>
        <strain evidence="12">DSM 22127</strain>
    </source>
</reference>
<dbReference type="Proteomes" id="UP000198859">
    <property type="component" value="Chromosome I"/>
</dbReference>
<evidence type="ECO:0000256" key="3">
    <source>
        <dbReference type="ARBA" id="ARBA00022692"/>
    </source>
</evidence>
<feature type="transmembrane region" description="Helical" evidence="10">
    <location>
        <begin position="92"/>
        <end position="114"/>
    </location>
</feature>
<feature type="binding site" evidence="10">
    <location>
        <position position="72"/>
    </location>
    <ligand>
        <name>Na(+)</name>
        <dbReference type="ChEBI" id="CHEBI:29101"/>
        <note>structural</note>
    </ligand>
</feature>
<dbReference type="GO" id="GO:0062054">
    <property type="term" value="F:fluoride channel activity"/>
    <property type="evidence" value="ECO:0007669"/>
    <property type="project" value="UniProtKB-UniRule"/>
</dbReference>
<keyword evidence="6 10" id="KW-0407">Ion channel</keyword>
<dbReference type="InterPro" id="IPR003691">
    <property type="entry name" value="FluC"/>
</dbReference>
<keyword evidence="2 10" id="KW-1003">Cell membrane</keyword>
<accession>A0A1H1WUR6</accession>
<proteinExistence type="inferred from homology"/>
<evidence type="ECO:0000256" key="5">
    <source>
        <dbReference type="ARBA" id="ARBA00023136"/>
    </source>
</evidence>
<evidence type="ECO:0000313" key="12">
    <source>
        <dbReference type="Proteomes" id="UP000198859"/>
    </source>
</evidence>
<evidence type="ECO:0000313" key="11">
    <source>
        <dbReference type="EMBL" id="SDT00096.1"/>
    </source>
</evidence>
<keyword evidence="10" id="KW-0406">Ion transport</keyword>
<evidence type="ECO:0000256" key="6">
    <source>
        <dbReference type="ARBA" id="ARBA00023303"/>
    </source>
</evidence>
<feature type="transmembrane region" description="Helical" evidence="10">
    <location>
        <begin position="40"/>
        <end position="58"/>
    </location>
</feature>
<keyword evidence="4 10" id="KW-1133">Transmembrane helix</keyword>
<evidence type="ECO:0000256" key="7">
    <source>
        <dbReference type="ARBA" id="ARBA00035120"/>
    </source>
</evidence>
<comment type="catalytic activity">
    <reaction evidence="8">
        <text>fluoride(in) = fluoride(out)</text>
        <dbReference type="Rhea" id="RHEA:76159"/>
        <dbReference type="ChEBI" id="CHEBI:17051"/>
    </reaction>
    <physiologicalReaction direction="left-to-right" evidence="8">
        <dbReference type="Rhea" id="RHEA:76160"/>
    </physiologicalReaction>
</comment>
<dbReference type="PANTHER" id="PTHR28259">
    <property type="entry name" value="FLUORIDE EXPORT PROTEIN 1-RELATED"/>
    <property type="match status" value="1"/>
</dbReference>
<name>A0A1H1WUR6_9ACTN</name>
<comment type="activity regulation">
    <text evidence="10">Na(+) is not transported, but it plays an essential structural role and its presence is essential for fluoride channel function.</text>
</comment>
<protein>
    <recommendedName>
        <fullName evidence="10">Fluoride-specific ion channel FluC</fullName>
    </recommendedName>
</protein>
<dbReference type="GO" id="GO:0005886">
    <property type="term" value="C:plasma membrane"/>
    <property type="evidence" value="ECO:0007669"/>
    <property type="project" value="UniProtKB-SubCell"/>
</dbReference>
<dbReference type="STRING" id="642780.SAMN04488570_3259"/>
<evidence type="ECO:0000256" key="4">
    <source>
        <dbReference type="ARBA" id="ARBA00022989"/>
    </source>
</evidence>
<dbReference type="GO" id="GO:0046872">
    <property type="term" value="F:metal ion binding"/>
    <property type="evidence" value="ECO:0007669"/>
    <property type="project" value="UniProtKB-KW"/>
</dbReference>
<comment type="similarity">
    <text evidence="7 10">Belongs to the fluoride channel Fluc/FEX (TC 1.A.43) family.</text>
</comment>
<dbReference type="Pfam" id="PF02537">
    <property type="entry name" value="CRCB"/>
    <property type="match status" value="1"/>
</dbReference>
<keyword evidence="10" id="KW-0479">Metal-binding</keyword>
<dbReference type="HAMAP" id="MF_00454">
    <property type="entry name" value="FluC"/>
    <property type="match status" value="1"/>
</dbReference>
<evidence type="ECO:0000256" key="2">
    <source>
        <dbReference type="ARBA" id="ARBA00022475"/>
    </source>
</evidence>
<organism evidence="11 12">
    <name type="scientific">Nocardioides scoriae</name>
    <dbReference type="NCBI Taxonomy" id="642780"/>
    <lineage>
        <taxon>Bacteria</taxon>
        <taxon>Bacillati</taxon>
        <taxon>Actinomycetota</taxon>
        <taxon>Actinomycetes</taxon>
        <taxon>Propionibacteriales</taxon>
        <taxon>Nocardioidaceae</taxon>
        <taxon>Nocardioides</taxon>
    </lineage>
</organism>
<comment type="subcellular location">
    <subcellularLocation>
        <location evidence="1 10">Cell membrane</location>
        <topology evidence="1 10">Multi-pass membrane protein</topology>
    </subcellularLocation>
</comment>
<dbReference type="RefSeq" id="WP_091731809.1">
    <property type="nucleotide sequence ID" value="NZ_LT629757.1"/>
</dbReference>
<sequence length="118" mass="11708">MTPALALLVALGAAVGAPVRYAVGHRLDRDLPHRLPWGTLLVNLVGSLVLGTLVGAAVDGHAMALLGVGFCGGLTTYSSFAVQAVAAGGRRGAAYAVLSVGGCLLCATLGLSLVRALS</sequence>
<keyword evidence="10" id="KW-0813">Transport</keyword>
<feature type="transmembrane region" description="Helical" evidence="10">
    <location>
        <begin position="65"/>
        <end position="86"/>
    </location>
</feature>
<dbReference type="PANTHER" id="PTHR28259:SF1">
    <property type="entry name" value="FLUORIDE EXPORT PROTEIN 1-RELATED"/>
    <property type="match status" value="1"/>
</dbReference>
<dbReference type="GO" id="GO:0140114">
    <property type="term" value="P:cellular detoxification of fluoride"/>
    <property type="evidence" value="ECO:0007669"/>
    <property type="project" value="UniProtKB-UniRule"/>
</dbReference>
<dbReference type="AlphaFoldDB" id="A0A1H1WUR6"/>
<keyword evidence="3 10" id="KW-0812">Transmembrane</keyword>
<feature type="binding site" evidence="10">
    <location>
        <position position="75"/>
    </location>
    <ligand>
        <name>Na(+)</name>
        <dbReference type="ChEBI" id="CHEBI:29101"/>
        <note>structural</note>
    </ligand>
</feature>
<evidence type="ECO:0000256" key="10">
    <source>
        <dbReference type="HAMAP-Rule" id="MF_00454"/>
    </source>
</evidence>